<dbReference type="Proteomes" id="UP000037315">
    <property type="component" value="Unassembled WGS sequence"/>
</dbReference>
<protein>
    <submittedName>
        <fullName evidence="1">Uncharacterized protein</fullName>
    </submittedName>
</protein>
<dbReference type="EMBL" id="LFEJ01000010">
    <property type="protein sequence ID" value="KMV35573.1"/>
    <property type="molecule type" value="Genomic_DNA"/>
</dbReference>
<dbReference type="AlphaFoldDB" id="A0A0J8VQ20"/>
<organism evidence="1 2">
    <name type="scientific">Franconibacter pulveris</name>
    <dbReference type="NCBI Taxonomy" id="435910"/>
    <lineage>
        <taxon>Bacteria</taxon>
        <taxon>Pseudomonadati</taxon>
        <taxon>Pseudomonadota</taxon>
        <taxon>Gammaproteobacteria</taxon>
        <taxon>Enterobacterales</taxon>
        <taxon>Enterobacteriaceae</taxon>
        <taxon>Franconibacter</taxon>
    </lineage>
</organism>
<evidence type="ECO:0000313" key="2">
    <source>
        <dbReference type="Proteomes" id="UP000037315"/>
    </source>
</evidence>
<dbReference type="OrthoDB" id="8613670at2"/>
<dbReference type="PATRIC" id="fig|1656095.3.peg.632"/>
<accession>A0A0J8VQ20</accession>
<keyword evidence="2" id="KW-1185">Reference proteome</keyword>
<name>A0A0J8VQ20_9ENTR</name>
<reference evidence="1 2" key="1">
    <citation type="submission" date="2015-06" db="EMBL/GenBank/DDBJ databases">
        <title>Genome sequencing of Cronobacter sp. strain DJ34 isolated from petroleum contaminated sludge of Duliajan Oil Fields, Assam, India.</title>
        <authorList>
            <person name="Pal S."/>
            <person name="Banerjee T.D."/>
            <person name="Roy A."/>
            <person name="Sar P."/>
            <person name="Kazy S.K."/>
        </authorList>
    </citation>
    <scope>NUCLEOTIDE SEQUENCE [LARGE SCALE GENOMIC DNA]</scope>
    <source>
        <strain evidence="1 2">DJ34</strain>
    </source>
</reference>
<sequence>MSVLKPDWAPGFGAIYTWFAMDRPGRIAFMLNNCFGDLPEALLRIDNVEALLDSMSEFVWEESPDYSTYPADKGGDFTVDLFSAWRFRDNLNKEYIINKLKNEWSESGKYSDANLAINKGLFIYWGVEGSSPGQDYPFGYEGETKMGDYFRYIVPTKFASIDDFPPALRSGIAVSRTLDFMVDRVLDNDKINDYFPAVFSPD</sequence>
<proteinExistence type="predicted"/>
<evidence type="ECO:0000313" key="1">
    <source>
        <dbReference type="EMBL" id="KMV35573.1"/>
    </source>
</evidence>
<dbReference type="RefSeq" id="WP_048887633.1">
    <property type="nucleotide sequence ID" value="NZ_LFEJ01000010.1"/>
</dbReference>
<gene>
    <name evidence="1" type="ORF">ACH50_06630</name>
</gene>
<comment type="caution">
    <text evidence="1">The sequence shown here is derived from an EMBL/GenBank/DDBJ whole genome shotgun (WGS) entry which is preliminary data.</text>
</comment>